<dbReference type="InterPro" id="IPR052161">
    <property type="entry name" value="Mycobact_Acyl-CoA_DH"/>
</dbReference>
<evidence type="ECO:0000313" key="6">
    <source>
        <dbReference type="EMBL" id="EQD29970.1"/>
    </source>
</evidence>
<feature type="non-terminal residue" evidence="6">
    <location>
        <position position="1"/>
    </location>
</feature>
<feature type="domain" description="Acyl-CoA oxidase/dehydrogenase middle" evidence="5">
    <location>
        <begin position="47"/>
        <end position="140"/>
    </location>
</feature>
<dbReference type="InterPro" id="IPR037069">
    <property type="entry name" value="AcylCoA_DH/ox_N_sf"/>
</dbReference>
<dbReference type="GO" id="GO:0050660">
    <property type="term" value="F:flavin adenine dinucleotide binding"/>
    <property type="evidence" value="ECO:0007669"/>
    <property type="project" value="InterPro"/>
</dbReference>
<dbReference type="InterPro" id="IPR009100">
    <property type="entry name" value="AcylCoA_DH/oxidase_NM_dom_sf"/>
</dbReference>
<comment type="caution">
    <text evidence="6">The sequence shown here is derived from an EMBL/GenBank/DDBJ whole genome shotgun (WGS) entry which is preliminary data.</text>
</comment>
<dbReference type="InterPro" id="IPR006091">
    <property type="entry name" value="Acyl-CoA_Oxase/DH_mid-dom"/>
</dbReference>
<dbReference type="GO" id="GO:0016627">
    <property type="term" value="F:oxidoreductase activity, acting on the CH-CH group of donors"/>
    <property type="evidence" value="ECO:0007669"/>
    <property type="project" value="InterPro"/>
</dbReference>
<sequence>ELARADAPQHVGAIGLGMAGPTIMVHGSEDQKRQHLRRILDAKEIWCQGFSEPGAGSDLASVRTRSELRGDTFVVNGQKVWSSYAHIADWCILVTLTDPEAPRYRGLTYLLVDMHSPGVEVRPLRQITGDADFNEIFFTEVEVPRANVLGEVGAGWQVAMTTLL</sequence>
<dbReference type="InterPro" id="IPR046373">
    <property type="entry name" value="Acyl-CoA_Oxase/DH_mid-dom_sf"/>
</dbReference>
<organism evidence="6">
    <name type="scientific">mine drainage metagenome</name>
    <dbReference type="NCBI Taxonomy" id="410659"/>
    <lineage>
        <taxon>unclassified sequences</taxon>
        <taxon>metagenomes</taxon>
        <taxon>ecological metagenomes</taxon>
    </lineage>
</organism>
<proteinExistence type="predicted"/>
<comment type="cofactor">
    <cofactor evidence="1">
        <name>FAD</name>
        <dbReference type="ChEBI" id="CHEBI:57692"/>
    </cofactor>
</comment>
<dbReference type="GO" id="GO:0005886">
    <property type="term" value="C:plasma membrane"/>
    <property type="evidence" value="ECO:0007669"/>
    <property type="project" value="TreeGrafter"/>
</dbReference>
<dbReference type="Gene3D" id="1.10.540.10">
    <property type="entry name" value="Acyl-CoA dehydrogenase/oxidase, N-terminal domain"/>
    <property type="match status" value="1"/>
</dbReference>
<dbReference type="Pfam" id="PF02770">
    <property type="entry name" value="Acyl-CoA_dh_M"/>
    <property type="match status" value="1"/>
</dbReference>
<dbReference type="Gene3D" id="2.40.110.10">
    <property type="entry name" value="Butyryl-CoA Dehydrogenase, subunit A, domain 2"/>
    <property type="match status" value="1"/>
</dbReference>
<keyword evidence="2" id="KW-0285">Flavoprotein</keyword>
<keyword evidence="4" id="KW-0560">Oxidoreductase</keyword>
<dbReference type="FunFam" id="2.40.110.10:FF:000011">
    <property type="entry name" value="Acyl-CoA dehydrogenase FadE34"/>
    <property type="match status" value="1"/>
</dbReference>
<evidence type="ECO:0000259" key="5">
    <source>
        <dbReference type="Pfam" id="PF02770"/>
    </source>
</evidence>
<dbReference type="SUPFAM" id="SSF56645">
    <property type="entry name" value="Acyl-CoA dehydrogenase NM domain-like"/>
    <property type="match status" value="1"/>
</dbReference>
<evidence type="ECO:0000256" key="2">
    <source>
        <dbReference type="ARBA" id="ARBA00022630"/>
    </source>
</evidence>
<accession>T0ZJI4</accession>
<dbReference type="PANTHER" id="PTHR43292:SF4">
    <property type="entry name" value="ACYL-COA DEHYDROGENASE FADE34"/>
    <property type="match status" value="1"/>
</dbReference>
<feature type="non-terminal residue" evidence="6">
    <location>
        <position position="164"/>
    </location>
</feature>
<reference evidence="6" key="2">
    <citation type="journal article" date="2014" name="ISME J.">
        <title>Microbial stratification in low pH oxic and suboxic macroscopic growths along an acid mine drainage.</title>
        <authorList>
            <person name="Mendez-Garcia C."/>
            <person name="Mesa V."/>
            <person name="Sprenger R.R."/>
            <person name="Richter M."/>
            <person name="Diez M.S."/>
            <person name="Solano J."/>
            <person name="Bargiela R."/>
            <person name="Golyshina O.V."/>
            <person name="Manteca A."/>
            <person name="Ramos J.L."/>
            <person name="Gallego J.R."/>
            <person name="Llorente I."/>
            <person name="Martins Dos Santos V.A."/>
            <person name="Jensen O.N."/>
            <person name="Pelaez A.I."/>
            <person name="Sanchez J."/>
            <person name="Ferrer M."/>
        </authorList>
    </citation>
    <scope>NUCLEOTIDE SEQUENCE</scope>
</reference>
<dbReference type="PANTHER" id="PTHR43292">
    <property type="entry name" value="ACYL-COA DEHYDROGENASE"/>
    <property type="match status" value="1"/>
</dbReference>
<evidence type="ECO:0000256" key="1">
    <source>
        <dbReference type="ARBA" id="ARBA00001974"/>
    </source>
</evidence>
<name>T0ZJI4_9ZZZZ</name>
<dbReference type="AlphaFoldDB" id="T0ZJI4"/>
<protein>
    <submittedName>
        <fullName evidence="6">Acyl-CoA dehydrogenase domain-containing protein</fullName>
    </submittedName>
</protein>
<evidence type="ECO:0000256" key="4">
    <source>
        <dbReference type="ARBA" id="ARBA00023002"/>
    </source>
</evidence>
<dbReference type="EMBL" id="AUZZ01010414">
    <property type="protein sequence ID" value="EQD29970.1"/>
    <property type="molecule type" value="Genomic_DNA"/>
</dbReference>
<reference evidence="6" key="1">
    <citation type="submission" date="2013-08" db="EMBL/GenBank/DDBJ databases">
        <authorList>
            <person name="Mendez C."/>
            <person name="Richter M."/>
            <person name="Ferrer M."/>
            <person name="Sanchez J."/>
        </authorList>
    </citation>
    <scope>NUCLEOTIDE SEQUENCE</scope>
</reference>
<evidence type="ECO:0000256" key="3">
    <source>
        <dbReference type="ARBA" id="ARBA00022827"/>
    </source>
</evidence>
<gene>
    <name evidence="6" type="ORF">B2A_14354</name>
</gene>
<keyword evidence="3" id="KW-0274">FAD</keyword>